<reference evidence="2" key="2">
    <citation type="submission" date="2021-03" db="UniProtKB">
        <authorList>
            <consortium name="EnsemblPlants"/>
        </authorList>
    </citation>
    <scope>IDENTIFICATION</scope>
</reference>
<proteinExistence type="predicted"/>
<feature type="region of interest" description="Disordered" evidence="1">
    <location>
        <begin position="1"/>
        <end position="50"/>
    </location>
</feature>
<dbReference type="Proteomes" id="UP000596661">
    <property type="component" value="Chromosome 4"/>
</dbReference>
<dbReference type="AlphaFoldDB" id="A0A803R053"/>
<dbReference type="Gramene" id="novel_model_3486_5bd9a17a">
    <property type="protein sequence ID" value="cds.novel_model_3486_5bd9a17a"/>
    <property type="gene ID" value="novel_gene_1856_5bd9a17a"/>
</dbReference>
<protein>
    <submittedName>
        <fullName evidence="2">Uncharacterized protein</fullName>
    </submittedName>
</protein>
<evidence type="ECO:0000256" key="1">
    <source>
        <dbReference type="SAM" id="MobiDB-lite"/>
    </source>
</evidence>
<reference evidence="2" key="1">
    <citation type="submission" date="2018-11" db="EMBL/GenBank/DDBJ databases">
        <authorList>
            <person name="Grassa J C."/>
        </authorList>
    </citation>
    <scope>NUCLEOTIDE SEQUENCE [LARGE SCALE GENOMIC DNA]</scope>
</reference>
<organism evidence="2 3">
    <name type="scientific">Cannabis sativa</name>
    <name type="common">Hemp</name>
    <name type="synonym">Marijuana</name>
    <dbReference type="NCBI Taxonomy" id="3483"/>
    <lineage>
        <taxon>Eukaryota</taxon>
        <taxon>Viridiplantae</taxon>
        <taxon>Streptophyta</taxon>
        <taxon>Embryophyta</taxon>
        <taxon>Tracheophyta</taxon>
        <taxon>Spermatophyta</taxon>
        <taxon>Magnoliopsida</taxon>
        <taxon>eudicotyledons</taxon>
        <taxon>Gunneridae</taxon>
        <taxon>Pentapetalae</taxon>
        <taxon>rosids</taxon>
        <taxon>fabids</taxon>
        <taxon>Rosales</taxon>
        <taxon>Cannabaceae</taxon>
        <taxon>Cannabis</taxon>
    </lineage>
</organism>
<accession>A0A803R053</accession>
<feature type="compositionally biased region" description="Polar residues" evidence="1">
    <location>
        <begin position="8"/>
        <end position="23"/>
    </location>
</feature>
<evidence type="ECO:0000313" key="3">
    <source>
        <dbReference type="Proteomes" id="UP000596661"/>
    </source>
</evidence>
<sequence length="63" mass="6698">MEKRISEKGQSSGHMMMTSSSIGQPKGNGKPAKSTSTTSFAALPQPRGPAKNKLLLSNILNLR</sequence>
<evidence type="ECO:0000313" key="2">
    <source>
        <dbReference type="EnsemblPlants" id="cds.novel_model_3486_5bd9a17a"/>
    </source>
</evidence>
<dbReference type="EMBL" id="UZAU01000389">
    <property type="status" value="NOT_ANNOTATED_CDS"/>
    <property type="molecule type" value="Genomic_DNA"/>
</dbReference>
<name>A0A803R053_CANSA</name>
<dbReference type="EnsemblPlants" id="novel_model_3486_5bd9a17a">
    <property type="protein sequence ID" value="cds.novel_model_3486_5bd9a17a"/>
    <property type="gene ID" value="novel_gene_1856_5bd9a17a"/>
</dbReference>
<keyword evidence="3" id="KW-1185">Reference proteome</keyword>